<dbReference type="AlphaFoldDB" id="A0A9Q0YX77"/>
<dbReference type="OrthoDB" id="1724775at2759"/>
<proteinExistence type="predicted"/>
<comment type="caution">
    <text evidence="1">The sequence shown here is derived from an EMBL/GenBank/DDBJ whole genome shotgun (WGS) entry which is preliminary data.</text>
</comment>
<reference evidence="1" key="1">
    <citation type="submission" date="2022-11" db="EMBL/GenBank/DDBJ databases">
        <authorList>
            <person name="Hyden B.L."/>
            <person name="Feng K."/>
            <person name="Yates T."/>
            <person name="Jawdy S."/>
            <person name="Smart L.B."/>
            <person name="Muchero W."/>
        </authorList>
    </citation>
    <scope>NUCLEOTIDE SEQUENCE</scope>
    <source>
        <tissue evidence="1">Shoot tip</tissue>
    </source>
</reference>
<name>A0A9Q0YX77_SALPP</name>
<evidence type="ECO:0000313" key="1">
    <source>
        <dbReference type="EMBL" id="KAJ6713262.1"/>
    </source>
</evidence>
<keyword evidence="2" id="KW-1185">Reference proteome</keyword>
<protein>
    <submittedName>
        <fullName evidence="1">Uncharacterized protein</fullName>
    </submittedName>
</protein>
<organism evidence="1 2">
    <name type="scientific">Salix purpurea</name>
    <name type="common">Purple osier willow</name>
    <dbReference type="NCBI Taxonomy" id="77065"/>
    <lineage>
        <taxon>Eukaryota</taxon>
        <taxon>Viridiplantae</taxon>
        <taxon>Streptophyta</taxon>
        <taxon>Embryophyta</taxon>
        <taxon>Tracheophyta</taxon>
        <taxon>Spermatophyta</taxon>
        <taxon>Magnoliopsida</taxon>
        <taxon>eudicotyledons</taxon>
        <taxon>Gunneridae</taxon>
        <taxon>Pentapetalae</taxon>
        <taxon>rosids</taxon>
        <taxon>fabids</taxon>
        <taxon>Malpighiales</taxon>
        <taxon>Salicaceae</taxon>
        <taxon>Saliceae</taxon>
        <taxon>Salix</taxon>
    </lineage>
</organism>
<dbReference type="EMBL" id="JAPFFK010000015">
    <property type="protein sequence ID" value="KAJ6713262.1"/>
    <property type="molecule type" value="Genomic_DNA"/>
</dbReference>
<accession>A0A9Q0YX77</accession>
<gene>
    <name evidence="1" type="ORF">OIU79_009289</name>
</gene>
<evidence type="ECO:0000313" key="2">
    <source>
        <dbReference type="Proteomes" id="UP001151532"/>
    </source>
</evidence>
<reference evidence="1" key="2">
    <citation type="journal article" date="2023" name="Int. J. Mol. Sci.">
        <title>De Novo Assembly and Annotation of 11 Diverse Shrub Willow (Salix) Genomes Reveals Novel Gene Organization in Sex-Linked Regions.</title>
        <authorList>
            <person name="Hyden B."/>
            <person name="Feng K."/>
            <person name="Yates T.B."/>
            <person name="Jawdy S."/>
            <person name="Cereghino C."/>
            <person name="Smart L.B."/>
            <person name="Muchero W."/>
        </authorList>
    </citation>
    <scope>NUCLEOTIDE SEQUENCE</scope>
    <source>
        <tissue evidence="1">Shoot tip</tissue>
    </source>
</reference>
<sequence>MSNRCNISSCIKRRVLPYKSRHPNKLSSLEEDAVEKLMIRLDLISMEEGWIKPSHVRNFLGNNSEPW</sequence>
<dbReference type="Proteomes" id="UP001151532">
    <property type="component" value="Chromosome 1"/>
</dbReference>